<comment type="caution">
    <text evidence="2">The sequence shown here is derived from an EMBL/GenBank/DDBJ whole genome shotgun (WGS) entry which is preliminary data.</text>
</comment>
<organism evidence="2 3">
    <name type="scientific">Carpediemonas membranifera</name>
    <dbReference type="NCBI Taxonomy" id="201153"/>
    <lineage>
        <taxon>Eukaryota</taxon>
        <taxon>Metamonada</taxon>
        <taxon>Carpediemonas-like organisms</taxon>
        <taxon>Carpediemonas</taxon>
    </lineage>
</organism>
<dbReference type="AlphaFoldDB" id="A0A8J6DZ65"/>
<gene>
    <name evidence="2" type="ORF">J8273_8704</name>
</gene>
<keyword evidence="3" id="KW-1185">Reference proteome</keyword>
<protein>
    <submittedName>
        <fullName evidence="2">Uncharacterized protein</fullName>
    </submittedName>
</protein>
<dbReference type="Proteomes" id="UP000717585">
    <property type="component" value="Unassembled WGS sequence"/>
</dbReference>
<evidence type="ECO:0000313" key="3">
    <source>
        <dbReference type="Proteomes" id="UP000717585"/>
    </source>
</evidence>
<name>A0A8J6DZ65_9EUKA</name>
<reference evidence="2" key="1">
    <citation type="submission" date="2021-05" db="EMBL/GenBank/DDBJ databases">
        <title>A free-living protist that lacks canonical eukaryotic 1 DNA replication and segregation systems.</title>
        <authorList>
            <person name="Salas-Leiva D.E."/>
            <person name="Tromer E.C."/>
            <person name="Curtis B.A."/>
            <person name="Jerlstrom-Hultqvist J."/>
            <person name="Kolisko M."/>
            <person name="Yi Z."/>
            <person name="Salas-Leiva J.S."/>
            <person name="Gallot-Lavallee L."/>
            <person name="Kops G.J.P.L."/>
            <person name="Archibald J.M."/>
            <person name="Simpson A.G.B."/>
            <person name="Roger A.J."/>
        </authorList>
    </citation>
    <scope>NUCLEOTIDE SEQUENCE</scope>
    <source>
        <strain evidence="2">BICM</strain>
    </source>
</reference>
<accession>A0A8J6DZ65</accession>
<dbReference type="EMBL" id="JAHDYR010000067">
    <property type="protein sequence ID" value="KAG9390011.1"/>
    <property type="molecule type" value="Genomic_DNA"/>
</dbReference>
<evidence type="ECO:0000313" key="2">
    <source>
        <dbReference type="EMBL" id="KAG9390011.1"/>
    </source>
</evidence>
<proteinExistence type="predicted"/>
<sequence>MENSKHKSPQLHRLPVRFSRQRNRGNTSNNERKAEKRDQEPASREQTTGSHRRRPPTPKWQGTRERIGTIVSPHARATWDVSITDSLSGRVQASIMRTSRDIMEITVFASTSDKGKVREEIQRRCPLCSRETEIDILWKILLEKPDQIREQRLIRDWAEEQRIGSASHIICECPMVDRGDGWAKIWKEATYCLRGG</sequence>
<feature type="compositionally biased region" description="Basic residues" evidence="1">
    <location>
        <begin position="1"/>
        <end position="10"/>
    </location>
</feature>
<evidence type="ECO:0000256" key="1">
    <source>
        <dbReference type="SAM" id="MobiDB-lite"/>
    </source>
</evidence>
<feature type="compositionally biased region" description="Basic and acidic residues" evidence="1">
    <location>
        <begin position="30"/>
        <end position="43"/>
    </location>
</feature>
<feature type="region of interest" description="Disordered" evidence="1">
    <location>
        <begin position="1"/>
        <end position="72"/>
    </location>
</feature>